<evidence type="ECO:0000313" key="2">
    <source>
        <dbReference type="Proteomes" id="UP000675968"/>
    </source>
</evidence>
<name>A0A8T4LDQ7_9ARCH</name>
<evidence type="ECO:0000313" key="1">
    <source>
        <dbReference type="EMBL" id="MBS3061026.1"/>
    </source>
</evidence>
<reference evidence="1" key="2">
    <citation type="submission" date="2021-05" db="EMBL/GenBank/DDBJ databases">
        <title>Protein family content uncovers lineage relationships and bacterial pathway maintenance mechanisms in DPANN archaea.</title>
        <authorList>
            <person name="Castelle C.J."/>
            <person name="Meheust R."/>
            <person name="Jaffe A.L."/>
            <person name="Seitz K."/>
            <person name="Gong X."/>
            <person name="Baker B.J."/>
            <person name="Banfield J.F."/>
        </authorList>
    </citation>
    <scope>NUCLEOTIDE SEQUENCE</scope>
    <source>
        <strain evidence="1">RIFCSPLOWO2_01_FULL_AR10_48_17</strain>
    </source>
</reference>
<proteinExistence type="predicted"/>
<organism evidence="1 2">
    <name type="scientific">Candidatus Iainarchaeum sp</name>
    <dbReference type="NCBI Taxonomy" id="3101447"/>
    <lineage>
        <taxon>Archaea</taxon>
        <taxon>Candidatus Iainarchaeota</taxon>
        <taxon>Candidatus Iainarchaeia</taxon>
        <taxon>Candidatus Iainarchaeales</taxon>
        <taxon>Candidatus Iainarchaeaceae</taxon>
        <taxon>Candidatus Iainarchaeum</taxon>
    </lineage>
</organism>
<reference evidence="1" key="1">
    <citation type="submission" date="2021-03" db="EMBL/GenBank/DDBJ databases">
        <authorList>
            <person name="Jaffe A."/>
        </authorList>
    </citation>
    <scope>NUCLEOTIDE SEQUENCE</scope>
    <source>
        <strain evidence="1">RIFCSPLOWO2_01_FULL_AR10_48_17</strain>
    </source>
</reference>
<gene>
    <name evidence="1" type="ORF">J4215_00410</name>
</gene>
<accession>A0A8T4LDQ7</accession>
<dbReference type="EMBL" id="JAGVWC010000005">
    <property type="protein sequence ID" value="MBS3061026.1"/>
    <property type="molecule type" value="Genomic_DNA"/>
</dbReference>
<sequence length="50" mass="5857">MTGLRLWIAWLIDLVSWWNTNTPWFPTIEVLMACVTTRVIACTHTSKSEY</sequence>
<dbReference type="AlphaFoldDB" id="A0A8T4LDQ7"/>
<protein>
    <submittedName>
        <fullName evidence="1">Uncharacterized protein</fullName>
    </submittedName>
</protein>
<comment type="caution">
    <text evidence="1">The sequence shown here is derived from an EMBL/GenBank/DDBJ whole genome shotgun (WGS) entry which is preliminary data.</text>
</comment>
<dbReference type="Proteomes" id="UP000675968">
    <property type="component" value="Unassembled WGS sequence"/>
</dbReference>